<organism evidence="2 3">
    <name type="scientific">Acrasis kona</name>
    <dbReference type="NCBI Taxonomy" id="1008807"/>
    <lineage>
        <taxon>Eukaryota</taxon>
        <taxon>Discoba</taxon>
        <taxon>Heterolobosea</taxon>
        <taxon>Tetramitia</taxon>
        <taxon>Eutetramitia</taxon>
        <taxon>Acrasidae</taxon>
        <taxon>Acrasis</taxon>
    </lineage>
</organism>
<dbReference type="AlphaFoldDB" id="A0AAW2ZG04"/>
<dbReference type="SUPFAM" id="SSF50978">
    <property type="entry name" value="WD40 repeat-like"/>
    <property type="match status" value="1"/>
</dbReference>
<name>A0AAW2ZG04_9EUKA</name>
<dbReference type="EMBL" id="JAOPGA020001349">
    <property type="protein sequence ID" value="KAL0487552.1"/>
    <property type="molecule type" value="Genomic_DNA"/>
</dbReference>
<proteinExistence type="predicted"/>
<dbReference type="InterPro" id="IPR036322">
    <property type="entry name" value="WD40_repeat_dom_sf"/>
</dbReference>
<feature type="region of interest" description="Disordered" evidence="1">
    <location>
        <begin position="29"/>
        <end position="48"/>
    </location>
</feature>
<evidence type="ECO:0000256" key="1">
    <source>
        <dbReference type="SAM" id="MobiDB-lite"/>
    </source>
</evidence>
<comment type="caution">
    <text evidence="2">The sequence shown here is derived from an EMBL/GenBank/DDBJ whole genome shotgun (WGS) entry which is preliminary data.</text>
</comment>
<accession>A0AAW2ZG04</accession>
<evidence type="ECO:0000313" key="2">
    <source>
        <dbReference type="EMBL" id="KAL0487552.1"/>
    </source>
</evidence>
<reference evidence="2 3" key="1">
    <citation type="submission" date="2024-03" db="EMBL/GenBank/DDBJ databases">
        <title>The Acrasis kona genome and developmental transcriptomes reveal deep origins of eukaryotic multicellular pathways.</title>
        <authorList>
            <person name="Sheikh S."/>
            <person name="Fu C.-J."/>
            <person name="Brown M.W."/>
            <person name="Baldauf S.L."/>
        </authorList>
    </citation>
    <scope>NUCLEOTIDE SEQUENCE [LARGE SCALE GENOMIC DNA]</scope>
    <source>
        <strain evidence="2 3">ATCC MYA-3509</strain>
    </source>
</reference>
<gene>
    <name evidence="2" type="ORF">AKO1_000317</name>
</gene>
<evidence type="ECO:0000313" key="3">
    <source>
        <dbReference type="Proteomes" id="UP001431209"/>
    </source>
</evidence>
<protein>
    <submittedName>
        <fullName evidence="2">Uncharacterized protein</fullName>
    </submittedName>
</protein>
<dbReference type="Proteomes" id="UP001431209">
    <property type="component" value="Unassembled WGS sequence"/>
</dbReference>
<sequence length="476" mass="53702">MNNQTLVLANAPFPTRDGMIVQQQLNITGNTTLSSPPRSPHSEHTDVSQHRNLITTTQGDGGQISTFHAQKNSTLIVYSRKEVLLRVHDVSEYTLVPASNLYERKTILVCVCQPSEQRSTLVTFLIDGNNKTTYQMLVSMDVPKDLLADPQNTGEKYQESVDMLNSALQRCMLSSCESHVCMYVPSRTSIYLWNLSLRVNTSEGISSYSCDMKLATRFDVFASVFCMIMTDTHIVLGKLNCIHIYNWKYVQKKMQHKETNQQDGRNDLEEQERIIRSESMGRCIYLPRTATKAKRNLNKAFEQLSASGNAPAVNVDEKNTIKLQESEKVVCVKKYLNGKFVISTGLGNIYLLNCIMPFDKDLLVKLSFPCHLFEHETDRTVCFDLLSCHLEPILQCDGGLMAVVMKGASESIHLTRAKGLFDAIEAQKNNVPPFIEMNIHSSIHHHTSVTGLVFQDKQGLFVVGKDEMSLYKWKTG</sequence>
<keyword evidence="3" id="KW-1185">Reference proteome</keyword>